<dbReference type="InterPro" id="IPR045079">
    <property type="entry name" value="Oxoprolinase-like"/>
</dbReference>
<accession>A0ABM9MER7</accession>
<dbReference type="InterPro" id="IPR003692">
    <property type="entry name" value="Hydantoinase_B"/>
</dbReference>
<evidence type="ECO:0000256" key="1">
    <source>
        <dbReference type="SAM" id="MobiDB-lite"/>
    </source>
</evidence>
<name>A0ABM9MER7_9MYCO</name>
<feature type="domain" description="Hydantoinase B/oxoprolinase" evidence="2">
    <location>
        <begin position="24"/>
        <end position="587"/>
    </location>
</feature>
<evidence type="ECO:0000313" key="4">
    <source>
        <dbReference type="Proteomes" id="UP001190466"/>
    </source>
</evidence>
<evidence type="ECO:0000313" key="3">
    <source>
        <dbReference type="EMBL" id="CAJ1583484.1"/>
    </source>
</evidence>
<protein>
    <submittedName>
        <fullName evidence="3">Hydantoinase B/oxoprolinase family protein</fullName>
    </submittedName>
</protein>
<dbReference type="EMBL" id="OY726395">
    <property type="protein sequence ID" value="CAJ1583484.1"/>
    <property type="molecule type" value="Genomic_DNA"/>
</dbReference>
<dbReference type="Proteomes" id="UP001190466">
    <property type="component" value="Chromosome"/>
</dbReference>
<sequence>MTTVAPQPVSVLGAKEVEDRYGVDLTTAEVIRHALEHIGLQMQIKINTAALSPLLSEVNDFGIGLLAPRDADRDLDFDAIAMGTAAPGHYVINQFYARMAIEHWGVENFKPGDVIIFNEPYRGGSHINDVGTLMPIFDDEQVLVGFAAAITHWLDIGGPIPTGFGPGLQRDMYAEGIRISPRHLYREGELVRETVELFTGQTRIPDISLNDLQVIHSALVLGAEMVLRYVNRYGREAYAGAVQYSLDHTERAMRAALSAIPDGEWSAEDYMDNDMDGDPMLIRCTVRKHGGEVEVDYSGSSRNEWGGFACTWSDGVSGAHLGLQVALPDSISPNAGAYRPVHVVLPPGSCLHALPPMATNAGHTMFIAKAINLVKRALSQADPAMAVAENYDDVLFMSFAGVDTRSDVPAPFISMNLFQGPFGGHAQGDGSCYTFQEGGNCVVTSIELEEESFPVLLLEREFVADTAGSGQYRGGPATRSVLVPLADCESSFQLDQCRIGPRGAMGGDNGTTGHIKVYRNALDAWASGADLGEPEVLAGIVDAAGRLVPEEVPGETQFRSSKQAGVVIGARDVVVHQTPGAGGCGDPARRDPNAVARDVRNDIVTAAP</sequence>
<dbReference type="RefSeq" id="WP_316510056.1">
    <property type="nucleotide sequence ID" value="NZ_OY726395.1"/>
</dbReference>
<gene>
    <name evidence="3" type="ORF">MU0050_002644</name>
</gene>
<organism evidence="3 4">
    <name type="scientific">[Mycobacterium] wendilense</name>
    <dbReference type="NCBI Taxonomy" id="3064284"/>
    <lineage>
        <taxon>Bacteria</taxon>
        <taxon>Bacillati</taxon>
        <taxon>Actinomycetota</taxon>
        <taxon>Actinomycetes</taxon>
        <taxon>Mycobacteriales</taxon>
        <taxon>Mycobacteriaceae</taxon>
        <taxon>Mycolicibacter</taxon>
    </lineage>
</organism>
<evidence type="ECO:0000259" key="2">
    <source>
        <dbReference type="Pfam" id="PF02538"/>
    </source>
</evidence>
<reference evidence="3 4" key="1">
    <citation type="submission" date="2023-08" db="EMBL/GenBank/DDBJ databases">
        <authorList>
            <person name="Folkvardsen B D."/>
            <person name="Norman A."/>
        </authorList>
    </citation>
    <scope>NUCLEOTIDE SEQUENCE [LARGE SCALE GENOMIC DNA]</scope>
    <source>
        <strain evidence="3 4">Mu0050</strain>
    </source>
</reference>
<dbReference type="PANTHER" id="PTHR11365">
    <property type="entry name" value="5-OXOPROLINASE RELATED"/>
    <property type="match status" value="1"/>
</dbReference>
<feature type="region of interest" description="Disordered" evidence="1">
    <location>
        <begin position="579"/>
        <end position="608"/>
    </location>
</feature>
<keyword evidence="4" id="KW-1185">Reference proteome</keyword>
<feature type="compositionally biased region" description="Basic and acidic residues" evidence="1">
    <location>
        <begin position="587"/>
        <end position="601"/>
    </location>
</feature>
<proteinExistence type="predicted"/>
<dbReference type="PANTHER" id="PTHR11365:SF23">
    <property type="entry name" value="HYPOTHETICAL 5-OXOPROLINASE (EUROFUNG)-RELATED"/>
    <property type="match status" value="1"/>
</dbReference>
<dbReference type="Pfam" id="PF02538">
    <property type="entry name" value="Hydantoinase_B"/>
    <property type="match status" value="1"/>
</dbReference>